<feature type="compositionally biased region" description="Pro residues" evidence="1">
    <location>
        <begin position="111"/>
        <end position="122"/>
    </location>
</feature>
<evidence type="ECO:0000256" key="1">
    <source>
        <dbReference type="SAM" id="MobiDB-lite"/>
    </source>
</evidence>
<feature type="compositionally biased region" description="Pro residues" evidence="1">
    <location>
        <begin position="93"/>
        <end position="103"/>
    </location>
</feature>
<keyword evidence="3" id="KW-1185">Reference proteome</keyword>
<dbReference type="Proteomes" id="UP000054047">
    <property type="component" value="Unassembled WGS sequence"/>
</dbReference>
<dbReference type="OrthoDB" id="5876328at2759"/>
<dbReference type="AlphaFoldDB" id="A0A0C2C062"/>
<feature type="region of interest" description="Disordered" evidence="1">
    <location>
        <begin position="1"/>
        <end position="204"/>
    </location>
</feature>
<evidence type="ECO:0000313" key="2">
    <source>
        <dbReference type="EMBL" id="KIH49623.1"/>
    </source>
</evidence>
<feature type="compositionally biased region" description="Low complexity" evidence="1">
    <location>
        <begin position="79"/>
        <end position="92"/>
    </location>
</feature>
<feature type="compositionally biased region" description="Low complexity" evidence="1">
    <location>
        <begin position="178"/>
        <end position="195"/>
    </location>
</feature>
<organism evidence="2 3">
    <name type="scientific">Ancylostoma duodenale</name>
    <dbReference type="NCBI Taxonomy" id="51022"/>
    <lineage>
        <taxon>Eukaryota</taxon>
        <taxon>Metazoa</taxon>
        <taxon>Ecdysozoa</taxon>
        <taxon>Nematoda</taxon>
        <taxon>Chromadorea</taxon>
        <taxon>Rhabditida</taxon>
        <taxon>Rhabditina</taxon>
        <taxon>Rhabditomorpha</taxon>
        <taxon>Strongyloidea</taxon>
        <taxon>Ancylostomatidae</taxon>
        <taxon>Ancylostomatinae</taxon>
        <taxon>Ancylostoma</taxon>
    </lineage>
</organism>
<feature type="compositionally biased region" description="Pro residues" evidence="1">
    <location>
        <begin position="130"/>
        <end position="150"/>
    </location>
</feature>
<sequence length="204" mass="21215">PSMIGAPPFRGSTSSIPLPKGPPPPQATPSSGGGTWIRPPSHIPTQNIRYSLVKLQRTSVREEVKESPKEKETAPPAPVQSVQSAPPVSVSAPNPPPLPPKPSMPRKSSVPIPPPPMIPMPRQPLLSTPPSGPASGPPMGVGPPRKPPPLPDHRDRSGPSNRILKFFKLPTNPNGNGAPAAALAEAEPPDELAAASNCEDDVAD</sequence>
<feature type="compositionally biased region" description="Basic and acidic residues" evidence="1">
    <location>
        <begin position="59"/>
        <end position="73"/>
    </location>
</feature>
<feature type="non-terminal residue" evidence="2">
    <location>
        <position position="1"/>
    </location>
</feature>
<gene>
    <name evidence="2" type="ORF">ANCDUO_20302</name>
</gene>
<accession>A0A0C2C062</accession>
<name>A0A0C2C062_9BILA</name>
<proteinExistence type="predicted"/>
<protein>
    <submittedName>
        <fullName evidence="2">Uncharacterized protein</fullName>
    </submittedName>
</protein>
<dbReference type="EMBL" id="KN752625">
    <property type="protein sequence ID" value="KIH49623.1"/>
    <property type="molecule type" value="Genomic_DNA"/>
</dbReference>
<reference evidence="2 3" key="1">
    <citation type="submission" date="2013-12" db="EMBL/GenBank/DDBJ databases">
        <title>Draft genome of the parsitic nematode Ancylostoma duodenale.</title>
        <authorList>
            <person name="Mitreva M."/>
        </authorList>
    </citation>
    <scope>NUCLEOTIDE SEQUENCE [LARGE SCALE GENOMIC DNA]</scope>
    <source>
        <strain evidence="2 3">Zhejiang</strain>
    </source>
</reference>
<evidence type="ECO:0000313" key="3">
    <source>
        <dbReference type="Proteomes" id="UP000054047"/>
    </source>
</evidence>